<dbReference type="InterPro" id="IPR000291">
    <property type="entry name" value="D-Ala_lig_Van_CS"/>
</dbReference>
<dbReference type="GO" id="GO:0009252">
    <property type="term" value="P:peptidoglycan biosynthetic process"/>
    <property type="evidence" value="ECO:0007669"/>
    <property type="project" value="UniProtKB-UniRule"/>
</dbReference>
<evidence type="ECO:0000256" key="9">
    <source>
        <dbReference type="ARBA" id="ARBA00022960"/>
    </source>
</evidence>
<dbReference type="GO" id="GO:0008360">
    <property type="term" value="P:regulation of cell shape"/>
    <property type="evidence" value="ECO:0007669"/>
    <property type="project" value="UniProtKB-KW"/>
</dbReference>
<evidence type="ECO:0000256" key="11">
    <source>
        <dbReference type="ARBA" id="ARBA00023316"/>
    </source>
</evidence>
<dbReference type="Gene3D" id="3.30.1490.20">
    <property type="entry name" value="ATP-grasp fold, A domain"/>
    <property type="match status" value="1"/>
</dbReference>
<evidence type="ECO:0000256" key="10">
    <source>
        <dbReference type="ARBA" id="ARBA00022984"/>
    </source>
</evidence>
<keyword evidence="11 13" id="KW-0961">Cell wall biogenesis/degradation</keyword>
<dbReference type="AlphaFoldDB" id="A0A652ZUI2"/>
<evidence type="ECO:0000256" key="12">
    <source>
        <dbReference type="ARBA" id="ARBA00047614"/>
    </source>
</evidence>
<dbReference type="PANTHER" id="PTHR23132">
    <property type="entry name" value="D-ALANINE--D-ALANINE LIGASE"/>
    <property type="match status" value="1"/>
</dbReference>
<sequence length="317" mass="35085">MNDKLILVVMGGNSSEKEISMQSGEAIYQALVQKGYFAERFILSTNNVADIILMKPTCVFLALHGKGGEDGSIQGMLELAGIPYTGSGVASSAICMNKILTKKILVYEGIRTAKFVSISVNEEYKVANVVDSVIEKLEFPVVVKASSQGSSVGVMIARSKEELPFILENVYMMDHEVLVEEYLYGKELTVAVMKEPQGITVFPIIEIVSENNFYDYESKYTIGKSHHIIPARIDVEIKKEIELLAVSSYKALNCDGLVRIDYMLGNNNEPYVIEVNTIPGMTKTSLVPDAAKARGQEFSDLVSEMVEMTIYNHKPIR</sequence>
<keyword evidence="15" id="KW-0479">Metal-binding</keyword>
<dbReference type="InterPro" id="IPR011127">
    <property type="entry name" value="Dala_Dala_lig_N"/>
</dbReference>
<dbReference type="InterPro" id="IPR016185">
    <property type="entry name" value="PreATP-grasp_dom_sf"/>
</dbReference>
<evidence type="ECO:0000256" key="13">
    <source>
        <dbReference type="HAMAP-Rule" id="MF_00047"/>
    </source>
</evidence>
<dbReference type="Pfam" id="PF01820">
    <property type="entry name" value="Dala_Dala_lig_N"/>
    <property type="match status" value="1"/>
</dbReference>
<proteinExistence type="inferred from homology"/>
<evidence type="ECO:0000256" key="1">
    <source>
        <dbReference type="ARBA" id="ARBA00001936"/>
    </source>
</evidence>
<keyword evidence="8 16" id="KW-0067">ATP-binding</keyword>
<dbReference type="GO" id="GO:0005524">
    <property type="term" value="F:ATP binding"/>
    <property type="evidence" value="ECO:0007669"/>
    <property type="project" value="UniProtKB-UniRule"/>
</dbReference>
<dbReference type="GO" id="GO:0008716">
    <property type="term" value="F:D-alanine-D-alanine ligase activity"/>
    <property type="evidence" value="ECO:0007669"/>
    <property type="project" value="UniProtKB-UniRule"/>
</dbReference>
<dbReference type="EMBL" id="UPXP01000011">
    <property type="protein sequence ID" value="VBB39426.1"/>
    <property type="molecule type" value="Genomic_DNA"/>
</dbReference>
<comment type="subcellular location">
    <subcellularLocation>
        <location evidence="2 13">Cytoplasm</location>
    </subcellularLocation>
</comment>
<dbReference type="PIRSF" id="PIRSF039102">
    <property type="entry name" value="Ddl/VanB"/>
    <property type="match status" value="1"/>
</dbReference>
<comment type="function">
    <text evidence="13">Cell wall formation.</text>
</comment>
<evidence type="ECO:0000256" key="7">
    <source>
        <dbReference type="ARBA" id="ARBA00022741"/>
    </source>
</evidence>
<dbReference type="NCBIfam" id="TIGR01205">
    <property type="entry name" value="D_ala_D_alaTIGR"/>
    <property type="match status" value="1"/>
</dbReference>
<dbReference type="GO" id="GO:0071555">
    <property type="term" value="P:cell wall organization"/>
    <property type="evidence" value="ECO:0007669"/>
    <property type="project" value="UniProtKB-KW"/>
</dbReference>
<evidence type="ECO:0000313" key="18">
    <source>
        <dbReference type="EMBL" id="VBB39426.1"/>
    </source>
</evidence>
<dbReference type="SUPFAM" id="SSF56059">
    <property type="entry name" value="Glutathione synthetase ATP-binding domain-like"/>
    <property type="match status" value="1"/>
</dbReference>
<dbReference type="UniPathway" id="UPA00219"/>
<dbReference type="EC" id="6.3.2.4" evidence="4 13"/>
<feature type="domain" description="ATP-grasp" evidence="17">
    <location>
        <begin position="102"/>
        <end position="307"/>
    </location>
</feature>
<dbReference type="Pfam" id="PF07478">
    <property type="entry name" value="Dala_Dala_lig_C"/>
    <property type="match status" value="1"/>
</dbReference>
<evidence type="ECO:0000256" key="2">
    <source>
        <dbReference type="ARBA" id="ARBA00004496"/>
    </source>
</evidence>
<keyword evidence="10 13" id="KW-0573">Peptidoglycan synthesis</keyword>
<organism evidence="18">
    <name type="scientific">uncultured Spirochaetota bacterium</name>
    <dbReference type="NCBI Taxonomy" id="460511"/>
    <lineage>
        <taxon>Bacteria</taxon>
        <taxon>Pseudomonadati</taxon>
        <taxon>Spirochaetota</taxon>
        <taxon>environmental samples</taxon>
    </lineage>
</organism>
<gene>
    <name evidence="13 18" type="primary">ddl</name>
    <name evidence="18" type="ORF">TRIP_E190344</name>
</gene>
<comment type="similarity">
    <text evidence="3 13">Belongs to the D-alanine--D-alanine ligase family.</text>
</comment>
<dbReference type="InterPro" id="IPR011761">
    <property type="entry name" value="ATP-grasp"/>
</dbReference>
<feature type="binding site" evidence="15">
    <location>
        <position position="276"/>
    </location>
    <ligand>
        <name>Mg(2+)</name>
        <dbReference type="ChEBI" id="CHEBI:18420"/>
        <label>2</label>
    </ligand>
</feature>
<dbReference type="Gene3D" id="3.40.50.20">
    <property type="match status" value="1"/>
</dbReference>
<evidence type="ECO:0000256" key="15">
    <source>
        <dbReference type="PIRSR" id="PIRSR039102-3"/>
    </source>
</evidence>
<dbReference type="PANTHER" id="PTHR23132:SF23">
    <property type="entry name" value="D-ALANINE--D-ALANINE LIGASE B"/>
    <property type="match status" value="1"/>
</dbReference>
<protein>
    <recommendedName>
        <fullName evidence="4 13">D-alanine--D-alanine ligase</fullName>
        <ecNumber evidence="4 13">6.3.2.4</ecNumber>
    </recommendedName>
    <alternativeName>
        <fullName evidence="13">D-Ala-D-Ala ligase</fullName>
    </alternativeName>
    <alternativeName>
        <fullName evidence="13">D-alanylalanine synthetase</fullName>
    </alternativeName>
</protein>
<dbReference type="NCBIfam" id="NF002378">
    <property type="entry name" value="PRK01372.1"/>
    <property type="match status" value="1"/>
</dbReference>
<dbReference type="PROSITE" id="PS00844">
    <property type="entry name" value="DALA_DALA_LIGASE_2"/>
    <property type="match status" value="1"/>
</dbReference>
<feature type="active site" evidence="14">
    <location>
        <position position="285"/>
    </location>
</feature>
<dbReference type="GO" id="GO:0005737">
    <property type="term" value="C:cytoplasm"/>
    <property type="evidence" value="ECO:0007669"/>
    <property type="project" value="UniProtKB-SubCell"/>
</dbReference>
<keyword evidence="15" id="KW-0464">Manganese</keyword>
<keyword evidence="6 13" id="KW-0436">Ligase</keyword>
<evidence type="ECO:0000256" key="16">
    <source>
        <dbReference type="PROSITE-ProRule" id="PRU00409"/>
    </source>
</evidence>
<dbReference type="InterPro" id="IPR005905">
    <property type="entry name" value="D_ala_D_ala"/>
</dbReference>
<evidence type="ECO:0000256" key="8">
    <source>
        <dbReference type="ARBA" id="ARBA00022840"/>
    </source>
</evidence>
<keyword evidence="9 13" id="KW-0133">Cell shape</keyword>
<keyword evidence="7 16" id="KW-0547">Nucleotide-binding</keyword>
<feature type="active site" evidence="14">
    <location>
        <position position="16"/>
    </location>
</feature>
<reference evidence="18" key="1">
    <citation type="submission" date="2018-07" db="EMBL/GenBank/DDBJ databases">
        <authorList>
            <consortium name="Genoscope - CEA"/>
            <person name="William W."/>
        </authorList>
    </citation>
    <scope>NUCLEOTIDE SEQUENCE</scope>
    <source>
        <strain evidence="18">IK1</strain>
    </source>
</reference>
<dbReference type="HAMAP" id="MF_00047">
    <property type="entry name" value="Dala_Dala_lig"/>
    <property type="match status" value="1"/>
</dbReference>
<comment type="cofactor">
    <cofactor evidence="15">
        <name>Mg(2+)</name>
        <dbReference type="ChEBI" id="CHEBI:18420"/>
    </cofactor>
    <cofactor evidence="15">
        <name>Mn(2+)</name>
        <dbReference type="ChEBI" id="CHEBI:29035"/>
    </cofactor>
    <text evidence="15">Binds 2 magnesium or manganese ions per subunit.</text>
</comment>
<dbReference type="GO" id="GO:0046872">
    <property type="term" value="F:metal ion binding"/>
    <property type="evidence" value="ECO:0007669"/>
    <property type="project" value="UniProtKB-KW"/>
</dbReference>
<evidence type="ECO:0000259" key="17">
    <source>
        <dbReference type="PROSITE" id="PS50975"/>
    </source>
</evidence>
<comment type="pathway">
    <text evidence="13">Cell wall biogenesis; peptidoglycan biosynthesis.</text>
</comment>
<evidence type="ECO:0000256" key="6">
    <source>
        <dbReference type="ARBA" id="ARBA00022598"/>
    </source>
</evidence>
<feature type="binding site" evidence="15">
    <location>
        <position position="274"/>
    </location>
    <ligand>
        <name>Mg(2+)</name>
        <dbReference type="ChEBI" id="CHEBI:18420"/>
        <label>1</label>
    </ligand>
</feature>
<keyword evidence="5 13" id="KW-0963">Cytoplasm</keyword>
<accession>A0A652ZUI2</accession>
<dbReference type="InterPro" id="IPR011095">
    <property type="entry name" value="Dala_Dala_lig_C"/>
</dbReference>
<evidence type="ECO:0000256" key="3">
    <source>
        <dbReference type="ARBA" id="ARBA00010871"/>
    </source>
</evidence>
<dbReference type="SUPFAM" id="SSF52440">
    <property type="entry name" value="PreATP-grasp domain"/>
    <property type="match status" value="1"/>
</dbReference>
<evidence type="ECO:0000256" key="14">
    <source>
        <dbReference type="PIRSR" id="PIRSR039102-1"/>
    </source>
</evidence>
<feature type="binding site" evidence="15">
    <location>
        <position position="261"/>
    </location>
    <ligand>
        <name>Mg(2+)</name>
        <dbReference type="ChEBI" id="CHEBI:18420"/>
        <label>1</label>
    </ligand>
</feature>
<comment type="catalytic activity">
    <reaction evidence="12 13">
        <text>2 D-alanine + ATP = D-alanyl-D-alanine + ADP + phosphate + H(+)</text>
        <dbReference type="Rhea" id="RHEA:11224"/>
        <dbReference type="ChEBI" id="CHEBI:15378"/>
        <dbReference type="ChEBI" id="CHEBI:30616"/>
        <dbReference type="ChEBI" id="CHEBI:43474"/>
        <dbReference type="ChEBI" id="CHEBI:57416"/>
        <dbReference type="ChEBI" id="CHEBI:57822"/>
        <dbReference type="ChEBI" id="CHEBI:456216"/>
        <dbReference type="EC" id="6.3.2.4"/>
    </reaction>
</comment>
<evidence type="ECO:0000256" key="5">
    <source>
        <dbReference type="ARBA" id="ARBA00022490"/>
    </source>
</evidence>
<feature type="binding site" evidence="15">
    <location>
        <position position="274"/>
    </location>
    <ligand>
        <name>Mg(2+)</name>
        <dbReference type="ChEBI" id="CHEBI:18420"/>
        <label>2</label>
    </ligand>
</feature>
<evidence type="ECO:0000256" key="4">
    <source>
        <dbReference type="ARBA" id="ARBA00012216"/>
    </source>
</evidence>
<comment type="cofactor">
    <cofactor evidence="1">
        <name>Mn(2+)</name>
        <dbReference type="ChEBI" id="CHEBI:29035"/>
    </cofactor>
</comment>
<dbReference type="PROSITE" id="PS00843">
    <property type="entry name" value="DALA_DALA_LIGASE_1"/>
    <property type="match status" value="1"/>
</dbReference>
<keyword evidence="15" id="KW-0460">Magnesium</keyword>
<dbReference type="PROSITE" id="PS50975">
    <property type="entry name" value="ATP_GRASP"/>
    <property type="match status" value="1"/>
</dbReference>
<name>A0A652ZUI2_9SPIR</name>
<dbReference type="SMART" id="SM01209">
    <property type="entry name" value="GARS_A"/>
    <property type="match status" value="1"/>
</dbReference>
<dbReference type="Gene3D" id="3.30.470.20">
    <property type="entry name" value="ATP-grasp fold, B domain"/>
    <property type="match status" value="1"/>
</dbReference>
<feature type="active site" evidence="14">
    <location>
        <position position="150"/>
    </location>
</feature>
<dbReference type="InterPro" id="IPR013815">
    <property type="entry name" value="ATP_grasp_subdomain_1"/>
</dbReference>